<reference evidence="1 2" key="1">
    <citation type="submission" date="2022-10" db="EMBL/GenBank/DDBJ databases">
        <title>Defluviimonas sp. nov., isolated from ocean surface sediments.</title>
        <authorList>
            <person name="He W."/>
            <person name="Wang L."/>
            <person name="Zhang D.-F."/>
        </authorList>
    </citation>
    <scope>NUCLEOTIDE SEQUENCE [LARGE SCALE GENOMIC DNA]</scope>
    <source>
        <strain evidence="1 2">WL0024</strain>
    </source>
</reference>
<organism evidence="1 2">
    <name type="scientific">Albidovulum salinarum</name>
    <dbReference type="NCBI Taxonomy" id="2984153"/>
    <lineage>
        <taxon>Bacteria</taxon>
        <taxon>Pseudomonadati</taxon>
        <taxon>Pseudomonadota</taxon>
        <taxon>Alphaproteobacteria</taxon>
        <taxon>Rhodobacterales</taxon>
        <taxon>Paracoccaceae</taxon>
        <taxon>Albidovulum</taxon>
    </lineage>
</organism>
<comment type="caution">
    <text evidence="1">The sequence shown here is derived from an EMBL/GenBank/DDBJ whole genome shotgun (WGS) entry which is preliminary data.</text>
</comment>
<dbReference type="Proteomes" id="UP001209535">
    <property type="component" value="Unassembled WGS sequence"/>
</dbReference>
<accession>A0ABT2X3P0</accession>
<keyword evidence="2" id="KW-1185">Reference proteome</keyword>
<proteinExistence type="predicted"/>
<protein>
    <recommendedName>
        <fullName evidence="3">WD40-like Beta Propeller Repeat</fullName>
    </recommendedName>
</protein>
<evidence type="ECO:0000313" key="1">
    <source>
        <dbReference type="EMBL" id="MCU9848562.1"/>
    </source>
</evidence>
<dbReference type="EMBL" id="JAOVQO010000009">
    <property type="protein sequence ID" value="MCU9848562.1"/>
    <property type="molecule type" value="Genomic_DNA"/>
</dbReference>
<name>A0ABT2X3P0_9RHOB</name>
<evidence type="ECO:0008006" key="3">
    <source>
        <dbReference type="Google" id="ProtNLM"/>
    </source>
</evidence>
<dbReference type="SUPFAM" id="SSF82171">
    <property type="entry name" value="DPP6 N-terminal domain-like"/>
    <property type="match status" value="1"/>
</dbReference>
<sequence length="235" mass="26746">MTQDPVVRLHLYFARDNDRAVILRQGPSKQFRLILWHRDTDTFEDGQWLKHKVYPERCDLSPDGRHFLYFALNGDWSGVSEGAYSALSRPPYFTALALFPEGSTWGGGGRFLDNVHYVAVGGADVIGRDDGLVRLYQRTPDKDCPTGLRTVDGRPAKIGKAKAERAFLRELPPDPALSLYDTLGGRLHRRRGNDLELIRDFTEMTFEPIRAPYDWREPHAEGTAEPWHPLGREEG</sequence>
<evidence type="ECO:0000313" key="2">
    <source>
        <dbReference type="Proteomes" id="UP001209535"/>
    </source>
</evidence>
<gene>
    <name evidence="1" type="ORF">OEZ60_11120</name>
</gene>
<dbReference type="RefSeq" id="WP_263336018.1">
    <property type="nucleotide sequence ID" value="NZ_JAOVQO010000009.1"/>
</dbReference>